<evidence type="ECO:0000313" key="8">
    <source>
        <dbReference type="Proteomes" id="UP000515159"/>
    </source>
</evidence>
<dbReference type="PANTHER" id="PTHR12080">
    <property type="entry name" value="SIGNALING LYMPHOCYTIC ACTIVATION MOLECULE"/>
    <property type="match status" value="1"/>
</dbReference>
<dbReference type="PROSITE" id="PS50835">
    <property type="entry name" value="IG_LIKE"/>
    <property type="match status" value="1"/>
</dbReference>
<feature type="domain" description="Ig-like" evidence="7">
    <location>
        <begin position="153"/>
        <end position="238"/>
    </location>
</feature>
<accession>A0A6P8PYG2</accession>
<keyword evidence="6" id="KW-0812">Transmembrane</keyword>
<evidence type="ECO:0000256" key="3">
    <source>
        <dbReference type="ARBA" id="ARBA00023136"/>
    </source>
</evidence>
<proteinExistence type="predicted"/>
<dbReference type="InterPro" id="IPR013106">
    <property type="entry name" value="Ig_V-set"/>
</dbReference>
<keyword evidence="3 6" id="KW-0472">Membrane</keyword>
<dbReference type="GeneID" id="117350184"/>
<evidence type="ECO:0000313" key="9">
    <source>
        <dbReference type="RefSeq" id="XP_033780156.1"/>
    </source>
</evidence>
<dbReference type="OrthoDB" id="9835793at2759"/>
<organism evidence="8 9">
    <name type="scientific">Geotrypetes seraphini</name>
    <name type="common">Gaboon caecilian</name>
    <name type="synonym">Caecilia seraphini</name>
    <dbReference type="NCBI Taxonomy" id="260995"/>
    <lineage>
        <taxon>Eukaryota</taxon>
        <taxon>Metazoa</taxon>
        <taxon>Chordata</taxon>
        <taxon>Craniata</taxon>
        <taxon>Vertebrata</taxon>
        <taxon>Euteleostomi</taxon>
        <taxon>Amphibia</taxon>
        <taxon>Gymnophiona</taxon>
        <taxon>Geotrypetes</taxon>
    </lineage>
</organism>
<dbReference type="SUPFAM" id="SSF48726">
    <property type="entry name" value="Immunoglobulin"/>
    <property type="match status" value="2"/>
</dbReference>
<feature type="region of interest" description="Disordered" evidence="5">
    <location>
        <begin position="302"/>
        <end position="332"/>
    </location>
</feature>
<dbReference type="GO" id="GO:0016020">
    <property type="term" value="C:membrane"/>
    <property type="evidence" value="ECO:0007669"/>
    <property type="project" value="UniProtKB-SubCell"/>
</dbReference>
<dbReference type="AlphaFoldDB" id="A0A6P8PYG2"/>
<evidence type="ECO:0000256" key="6">
    <source>
        <dbReference type="SAM" id="Phobius"/>
    </source>
</evidence>
<dbReference type="InParanoid" id="A0A6P8PYG2"/>
<comment type="subcellular location">
    <subcellularLocation>
        <location evidence="1">Membrane</location>
    </subcellularLocation>
</comment>
<dbReference type="InterPro" id="IPR015631">
    <property type="entry name" value="CD2/SLAM_rcpt"/>
</dbReference>
<evidence type="ECO:0000256" key="2">
    <source>
        <dbReference type="ARBA" id="ARBA00022729"/>
    </source>
</evidence>
<evidence type="ECO:0000256" key="1">
    <source>
        <dbReference type="ARBA" id="ARBA00004370"/>
    </source>
</evidence>
<dbReference type="Pfam" id="PF07686">
    <property type="entry name" value="V-set"/>
    <property type="match status" value="1"/>
</dbReference>
<dbReference type="InterPro" id="IPR007110">
    <property type="entry name" value="Ig-like_dom"/>
</dbReference>
<dbReference type="Proteomes" id="UP000515159">
    <property type="component" value="Chromosome 16"/>
</dbReference>
<evidence type="ECO:0000259" key="7">
    <source>
        <dbReference type="PROSITE" id="PS50835"/>
    </source>
</evidence>
<sequence length="351" mass="40012">MKPKCFRRDPARSGFGFGLLWGIILFPDLPSVIIQAQNLSPPLHPSPRWVNGILGGFVLFSIDVNPEYHIDKIEWLFGFGTSRILGESQRRTFNESKFTNKFHQRLQMYNETTLRIDGLKMEDKGIFEAHIRITGYVLKQNFHLTVYDPVPTPEIRILNSSNDSLTVTLECLVLSHAAVNITWIEGTLPAHLEELHQPWRTLNRSSLNISVNCSTEDRVLFCVVSNPADMKNASINMSSACPRKGEIPVPRTLWYVLLPIAFIAFIVIPLIFFYWKKIKMKSKGSAPRRQIPEGSSAVEYAEIQRISPEENDPNNANLKTNPLALKPQPPNEQTVYDVVRYVPEERSKEVI</sequence>
<keyword evidence="4" id="KW-0325">Glycoprotein</keyword>
<dbReference type="Gene3D" id="2.60.40.10">
    <property type="entry name" value="Immunoglobulins"/>
    <property type="match status" value="2"/>
</dbReference>
<dbReference type="KEGG" id="gsh:117350184"/>
<protein>
    <submittedName>
        <fullName evidence="9">SLAM family member 8-like</fullName>
    </submittedName>
</protein>
<evidence type="ECO:0000256" key="5">
    <source>
        <dbReference type="SAM" id="MobiDB-lite"/>
    </source>
</evidence>
<keyword evidence="6" id="KW-1133">Transmembrane helix</keyword>
<dbReference type="PANTHER" id="PTHR12080:SF121">
    <property type="entry name" value="IG-LIKE DOMAIN-CONTAINING PROTEIN-RELATED"/>
    <property type="match status" value="1"/>
</dbReference>
<name>A0A6P8PYG2_GEOSA</name>
<dbReference type="RefSeq" id="XP_033780156.1">
    <property type="nucleotide sequence ID" value="XM_033924265.1"/>
</dbReference>
<dbReference type="InterPro" id="IPR036179">
    <property type="entry name" value="Ig-like_dom_sf"/>
</dbReference>
<keyword evidence="8" id="KW-1185">Reference proteome</keyword>
<gene>
    <name evidence="9" type="primary">LOC117350184</name>
</gene>
<evidence type="ECO:0000256" key="4">
    <source>
        <dbReference type="ARBA" id="ARBA00023180"/>
    </source>
</evidence>
<dbReference type="InterPro" id="IPR013783">
    <property type="entry name" value="Ig-like_fold"/>
</dbReference>
<reference evidence="9" key="1">
    <citation type="submission" date="2025-08" db="UniProtKB">
        <authorList>
            <consortium name="RefSeq"/>
        </authorList>
    </citation>
    <scope>IDENTIFICATION</scope>
</reference>
<feature type="transmembrane region" description="Helical" evidence="6">
    <location>
        <begin position="253"/>
        <end position="275"/>
    </location>
</feature>
<dbReference type="FunCoup" id="A0A6P8PYG2">
    <property type="interactions" value="272"/>
</dbReference>
<keyword evidence="2" id="KW-0732">Signal</keyword>